<protein>
    <submittedName>
        <fullName evidence="1">Uncharacterized protein</fullName>
    </submittedName>
</protein>
<proteinExistence type="predicted"/>
<accession>A0ACB9N5Z4</accession>
<evidence type="ECO:0000313" key="1">
    <source>
        <dbReference type="EMBL" id="KAI4331963.1"/>
    </source>
</evidence>
<gene>
    <name evidence="1" type="ORF">L6164_016907</name>
</gene>
<dbReference type="EMBL" id="CM039432">
    <property type="protein sequence ID" value="KAI4331963.1"/>
    <property type="molecule type" value="Genomic_DNA"/>
</dbReference>
<sequence>MEMAYLENMREAQRASGIAAVLAIGTANPPNCFSQADFPDFYFQLTDGDDDMTQLKAKFKRICEKSMIEKRYFSFSGEMMKESSNICAYMESSLDTRISIMNSEIPKLGEKAASLAIKEWGQPKSEITHLIFCTTSYLDIPGADYQLVKLLGLNPSINRFMISHYGCFAGAAALRLAKDLAENNAGARILVVCSEVMVVAFRGPSEKNMDSLVGHAIFGDGASAMIVGANPKIPIERPLFHLVSASQTILPNTEGAIGAIVREFGMNIYLKEIVPKSIGDNIEKILKKAFDPIGISDWNSIFWVSHPGCPAILKGIEAKLGLNDAKLRASKHVLREYGNMSSASVGFIMDEMRKRSSQEGRSTTGEGLKWGVLFGFGPGITVETIVLHSTQINTETHVHEAIL</sequence>
<evidence type="ECO:0000313" key="2">
    <source>
        <dbReference type="Proteomes" id="UP000828941"/>
    </source>
</evidence>
<comment type="caution">
    <text evidence="1">The sequence shown here is derived from an EMBL/GenBank/DDBJ whole genome shotgun (WGS) entry which is preliminary data.</text>
</comment>
<reference evidence="1 2" key="1">
    <citation type="journal article" date="2022" name="DNA Res.">
        <title>Chromosomal-level genome assembly of the orchid tree Bauhinia variegata (Leguminosae; Cercidoideae) supports the allotetraploid origin hypothesis of Bauhinia.</title>
        <authorList>
            <person name="Zhong Y."/>
            <person name="Chen Y."/>
            <person name="Zheng D."/>
            <person name="Pang J."/>
            <person name="Liu Y."/>
            <person name="Luo S."/>
            <person name="Meng S."/>
            <person name="Qian L."/>
            <person name="Wei D."/>
            <person name="Dai S."/>
            <person name="Zhou R."/>
        </authorList>
    </citation>
    <scope>NUCLEOTIDE SEQUENCE [LARGE SCALE GENOMIC DNA]</scope>
    <source>
        <strain evidence="1">BV-YZ2020</strain>
    </source>
</reference>
<name>A0ACB9N5Z4_BAUVA</name>
<organism evidence="1 2">
    <name type="scientific">Bauhinia variegata</name>
    <name type="common">Purple orchid tree</name>
    <name type="synonym">Phanera variegata</name>
    <dbReference type="NCBI Taxonomy" id="167791"/>
    <lineage>
        <taxon>Eukaryota</taxon>
        <taxon>Viridiplantae</taxon>
        <taxon>Streptophyta</taxon>
        <taxon>Embryophyta</taxon>
        <taxon>Tracheophyta</taxon>
        <taxon>Spermatophyta</taxon>
        <taxon>Magnoliopsida</taxon>
        <taxon>eudicotyledons</taxon>
        <taxon>Gunneridae</taxon>
        <taxon>Pentapetalae</taxon>
        <taxon>rosids</taxon>
        <taxon>fabids</taxon>
        <taxon>Fabales</taxon>
        <taxon>Fabaceae</taxon>
        <taxon>Cercidoideae</taxon>
        <taxon>Cercideae</taxon>
        <taxon>Bauhiniinae</taxon>
        <taxon>Bauhinia</taxon>
    </lineage>
</organism>
<keyword evidence="2" id="KW-1185">Reference proteome</keyword>
<dbReference type="Proteomes" id="UP000828941">
    <property type="component" value="Chromosome 7"/>
</dbReference>